<dbReference type="InterPro" id="IPR011257">
    <property type="entry name" value="DNA_glycosylase"/>
</dbReference>
<dbReference type="FunFam" id="1.10.340.30:FF:000002">
    <property type="entry name" value="Adenine DNA glycosylase"/>
    <property type="match status" value="1"/>
</dbReference>
<dbReference type="InterPro" id="IPR015797">
    <property type="entry name" value="NUDIX_hydrolase-like_dom_sf"/>
</dbReference>
<proteinExistence type="inferred from homology"/>
<dbReference type="AlphaFoldDB" id="A0A3M6RHT6"/>
<evidence type="ECO:0000256" key="4">
    <source>
        <dbReference type="ARBA" id="ARBA00012045"/>
    </source>
</evidence>
<keyword evidence="11" id="KW-0411">Iron-sulfur</keyword>
<dbReference type="GO" id="GO:0051539">
    <property type="term" value="F:4 iron, 4 sulfur cluster binding"/>
    <property type="evidence" value="ECO:0007669"/>
    <property type="project" value="UniProtKB-UniRule"/>
</dbReference>
<dbReference type="SUPFAM" id="SSF55811">
    <property type="entry name" value="Nudix"/>
    <property type="match status" value="1"/>
</dbReference>
<comment type="function">
    <text evidence="2">Adenine glycosylase active on G-A mispairs. MutY also corrects error-prone DNA synthesis past GO lesions which are due to the oxidatively damaged form of guanine: 7,8-dihydro-8-oxoguanine (8-oxo-dGTP).</text>
</comment>
<reference evidence="16 17" key="1">
    <citation type="submission" date="2018-10" db="EMBL/GenBank/DDBJ databases">
        <title>Comamonadaceae CDC group NO-1 genome sequencing and assembly.</title>
        <authorList>
            <person name="Bernier A.-M."/>
            <person name="Bernard K."/>
        </authorList>
    </citation>
    <scope>NUCLEOTIDE SEQUENCE [LARGE SCALE GENOMIC DNA]</scope>
    <source>
        <strain evidence="16 17">NML180582</strain>
    </source>
</reference>
<dbReference type="Pfam" id="PF00730">
    <property type="entry name" value="HhH-GPD"/>
    <property type="match status" value="1"/>
</dbReference>
<comment type="caution">
    <text evidence="16">The sequence shown here is derived from an EMBL/GenBank/DDBJ whole genome shotgun (WGS) entry which is preliminary data.</text>
</comment>
<dbReference type="Gene3D" id="1.10.1670.10">
    <property type="entry name" value="Helix-hairpin-Helix base-excision DNA repair enzymes (C-terminal)"/>
    <property type="match status" value="1"/>
</dbReference>
<dbReference type="GO" id="GO:0032357">
    <property type="term" value="F:oxidized purine DNA binding"/>
    <property type="evidence" value="ECO:0007669"/>
    <property type="project" value="TreeGrafter"/>
</dbReference>
<dbReference type="OrthoDB" id="9802365at2"/>
<evidence type="ECO:0000256" key="13">
    <source>
        <dbReference type="ARBA" id="ARBA00023295"/>
    </source>
</evidence>
<gene>
    <name evidence="16" type="primary">mutY</name>
    <name evidence="16" type="ORF">EBQ34_08685</name>
</gene>
<keyword evidence="9" id="KW-0378">Hydrolase</keyword>
<dbReference type="CDD" id="cd00056">
    <property type="entry name" value="ENDO3c"/>
    <property type="match status" value="1"/>
</dbReference>
<dbReference type="EC" id="3.2.2.31" evidence="4 14"/>
<dbReference type="SMART" id="SM00478">
    <property type="entry name" value="ENDO3c"/>
    <property type="match status" value="1"/>
</dbReference>
<name>A0A3M6RHT6_9BURK</name>
<dbReference type="InterPro" id="IPR003265">
    <property type="entry name" value="HhH-GPD_domain"/>
</dbReference>
<evidence type="ECO:0000313" key="17">
    <source>
        <dbReference type="Proteomes" id="UP000275180"/>
    </source>
</evidence>
<comment type="cofactor">
    <cofactor evidence="14">
        <name>[4Fe-4S] cluster</name>
        <dbReference type="ChEBI" id="CHEBI:49883"/>
    </cofactor>
    <text evidence="14">Binds 1 [4Fe-4S] cluster.</text>
</comment>
<dbReference type="InterPro" id="IPR044298">
    <property type="entry name" value="MIG/MutY"/>
</dbReference>
<organism evidence="16 17">
    <name type="scientific">Vandammella animalimorsus</name>
    <dbReference type="NCBI Taxonomy" id="2029117"/>
    <lineage>
        <taxon>Bacteria</taxon>
        <taxon>Pseudomonadati</taxon>
        <taxon>Pseudomonadota</taxon>
        <taxon>Betaproteobacteria</taxon>
        <taxon>Burkholderiales</taxon>
        <taxon>Comamonadaceae</taxon>
        <taxon>Vandammella</taxon>
    </lineage>
</organism>
<protein>
    <recommendedName>
        <fullName evidence="5 14">Adenine DNA glycosylase</fullName>
        <ecNumber evidence="4 14">3.2.2.31</ecNumber>
    </recommendedName>
</protein>
<sequence length="408" mass="45234">MAAPELATESAAAELAVTEPTATEPAGLTAAQQALASASPAPALAPFSERLIAWQRRAGRHGLPWQGTRDPYRVWLSEIMLQQTQVQTVLRYYPRFVQTFPNVQQLAQASEDQVLQLWSGLGYYSRARNLHRAAQQVVAQWGGQFPRDPQQLASLPGIGRSTAHAIAAFCFGARQSILDANVQRVMARWLAFDGDLASTAAVRSLWQQAHELLPRQDLQRAMPAYTQGLMDLGAMVCTPRKPDCDACPLAADCRARLQQRVLHYPVKTRKLQRRALTWLWLVVRDAQGRVLLQKRPARGASGGIWAQLYCFPSFEEPAQLARFQADCGWAGLPLQWQGQFRHVLTHRDLTLRPAVLQLPADADALLPLSGMEQADAPAPWHWVPIEHILAGQWAVPAALLGWLRQGGL</sequence>
<evidence type="ECO:0000256" key="9">
    <source>
        <dbReference type="ARBA" id="ARBA00022801"/>
    </source>
</evidence>
<dbReference type="InterPro" id="IPR023170">
    <property type="entry name" value="HhH_base_excis_C"/>
</dbReference>
<dbReference type="Gene3D" id="3.90.79.10">
    <property type="entry name" value="Nucleoside Triphosphate Pyrophosphohydrolase"/>
    <property type="match status" value="1"/>
</dbReference>
<keyword evidence="7" id="KW-0479">Metal-binding</keyword>
<dbReference type="Pfam" id="PF10576">
    <property type="entry name" value="EndIII_4Fe-2S"/>
    <property type="match status" value="1"/>
</dbReference>
<dbReference type="GO" id="GO:0034039">
    <property type="term" value="F:8-oxo-7,8-dihydroguanine DNA N-glycosylase activity"/>
    <property type="evidence" value="ECO:0007669"/>
    <property type="project" value="TreeGrafter"/>
</dbReference>
<keyword evidence="6" id="KW-0004">4Fe-4S</keyword>
<dbReference type="InterPro" id="IPR003651">
    <property type="entry name" value="Endonuclease3_FeS-loop_motif"/>
</dbReference>
<accession>A0A3M6RHT6</accession>
<dbReference type="SUPFAM" id="SSF48150">
    <property type="entry name" value="DNA-glycosylase"/>
    <property type="match status" value="1"/>
</dbReference>
<evidence type="ECO:0000256" key="7">
    <source>
        <dbReference type="ARBA" id="ARBA00022723"/>
    </source>
</evidence>
<comment type="similarity">
    <text evidence="3 14">Belongs to the Nth/MutY family.</text>
</comment>
<evidence type="ECO:0000256" key="5">
    <source>
        <dbReference type="ARBA" id="ARBA00022023"/>
    </source>
</evidence>
<dbReference type="Proteomes" id="UP000275180">
    <property type="component" value="Unassembled WGS sequence"/>
</dbReference>
<keyword evidence="13 14" id="KW-0326">Glycosidase</keyword>
<evidence type="ECO:0000256" key="3">
    <source>
        <dbReference type="ARBA" id="ARBA00008343"/>
    </source>
</evidence>
<dbReference type="Pfam" id="PF14815">
    <property type="entry name" value="NUDIX_4"/>
    <property type="match status" value="1"/>
</dbReference>
<dbReference type="GO" id="GO:0035485">
    <property type="term" value="F:adenine/guanine mispair binding"/>
    <property type="evidence" value="ECO:0007669"/>
    <property type="project" value="TreeGrafter"/>
</dbReference>
<dbReference type="CDD" id="cd03431">
    <property type="entry name" value="NUDIX_DNA_Glycosylase_C-MutY"/>
    <property type="match status" value="1"/>
</dbReference>
<dbReference type="EMBL" id="RDQJ01000011">
    <property type="protein sequence ID" value="RMX14786.1"/>
    <property type="molecule type" value="Genomic_DNA"/>
</dbReference>
<feature type="domain" description="HhH-GPD" evidence="15">
    <location>
        <begin position="80"/>
        <end position="235"/>
    </location>
</feature>
<keyword evidence="8 14" id="KW-0227">DNA damage</keyword>
<evidence type="ECO:0000256" key="2">
    <source>
        <dbReference type="ARBA" id="ARBA00002933"/>
    </source>
</evidence>
<evidence type="ECO:0000256" key="1">
    <source>
        <dbReference type="ARBA" id="ARBA00000843"/>
    </source>
</evidence>
<dbReference type="GO" id="GO:0006298">
    <property type="term" value="P:mismatch repair"/>
    <property type="evidence" value="ECO:0007669"/>
    <property type="project" value="TreeGrafter"/>
</dbReference>
<dbReference type="InterPro" id="IPR029119">
    <property type="entry name" value="MutY_C"/>
</dbReference>
<evidence type="ECO:0000256" key="8">
    <source>
        <dbReference type="ARBA" id="ARBA00022763"/>
    </source>
</evidence>
<dbReference type="PANTHER" id="PTHR42944:SF1">
    <property type="entry name" value="ADENINE DNA GLYCOSYLASE"/>
    <property type="match status" value="1"/>
</dbReference>
<evidence type="ECO:0000256" key="10">
    <source>
        <dbReference type="ARBA" id="ARBA00023004"/>
    </source>
</evidence>
<dbReference type="PANTHER" id="PTHR42944">
    <property type="entry name" value="ADENINE DNA GLYCOSYLASE"/>
    <property type="match status" value="1"/>
</dbReference>
<keyword evidence="12" id="KW-0234">DNA repair</keyword>
<dbReference type="GO" id="GO:0006284">
    <property type="term" value="P:base-excision repair"/>
    <property type="evidence" value="ECO:0007669"/>
    <property type="project" value="UniProtKB-UniRule"/>
</dbReference>
<evidence type="ECO:0000313" key="16">
    <source>
        <dbReference type="EMBL" id="RMX14786.1"/>
    </source>
</evidence>
<evidence type="ECO:0000256" key="11">
    <source>
        <dbReference type="ARBA" id="ARBA00023014"/>
    </source>
</evidence>
<dbReference type="Gene3D" id="1.10.340.30">
    <property type="entry name" value="Hypothetical protein, domain 2"/>
    <property type="match status" value="1"/>
</dbReference>
<evidence type="ECO:0000256" key="12">
    <source>
        <dbReference type="ARBA" id="ARBA00023204"/>
    </source>
</evidence>
<comment type="catalytic activity">
    <reaction evidence="1 14">
        <text>Hydrolyzes free adenine bases from 7,8-dihydro-8-oxoguanine:adenine mismatched double-stranded DNA, leaving an apurinic site.</text>
        <dbReference type="EC" id="3.2.2.31"/>
    </reaction>
</comment>
<dbReference type="InterPro" id="IPR005760">
    <property type="entry name" value="A/G_AdeGlyc_MutY"/>
</dbReference>
<dbReference type="NCBIfam" id="TIGR01084">
    <property type="entry name" value="mutY"/>
    <property type="match status" value="1"/>
</dbReference>
<dbReference type="GO" id="GO:0000701">
    <property type="term" value="F:purine-specific mismatch base pair DNA N-glycosylase activity"/>
    <property type="evidence" value="ECO:0007669"/>
    <property type="project" value="UniProtKB-EC"/>
</dbReference>
<evidence type="ECO:0000256" key="6">
    <source>
        <dbReference type="ARBA" id="ARBA00022485"/>
    </source>
</evidence>
<dbReference type="Pfam" id="PF00633">
    <property type="entry name" value="HHH"/>
    <property type="match status" value="1"/>
</dbReference>
<evidence type="ECO:0000256" key="14">
    <source>
        <dbReference type="RuleBase" id="RU365096"/>
    </source>
</evidence>
<keyword evidence="10 14" id="KW-0408">Iron</keyword>
<dbReference type="GO" id="GO:0046872">
    <property type="term" value="F:metal ion binding"/>
    <property type="evidence" value="ECO:0007669"/>
    <property type="project" value="UniProtKB-UniRule"/>
</dbReference>
<evidence type="ECO:0000259" key="15">
    <source>
        <dbReference type="SMART" id="SM00478"/>
    </source>
</evidence>
<dbReference type="SMART" id="SM00525">
    <property type="entry name" value="FES"/>
    <property type="match status" value="1"/>
</dbReference>
<dbReference type="InterPro" id="IPR000445">
    <property type="entry name" value="HhH_motif"/>
</dbReference>